<dbReference type="PANTHER" id="PTHR43547:SF2">
    <property type="entry name" value="HYBRID SIGNAL TRANSDUCTION HISTIDINE KINASE C"/>
    <property type="match status" value="1"/>
</dbReference>
<dbReference type="Pfam" id="PF08448">
    <property type="entry name" value="PAS_4"/>
    <property type="match status" value="2"/>
</dbReference>
<name>A0A7W9U5V5_9BURK</name>
<dbReference type="Pfam" id="PF01590">
    <property type="entry name" value="GAF"/>
    <property type="match status" value="1"/>
</dbReference>
<dbReference type="InterPro" id="IPR013655">
    <property type="entry name" value="PAS_fold_3"/>
</dbReference>
<dbReference type="Gene3D" id="3.30.450.20">
    <property type="entry name" value="PAS domain"/>
    <property type="match status" value="3"/>
</dbReference>
<reference evidence="11 12" key="1">
    <citation type="submission" date="2020-08" db="EMBL/GenBank/DDBJ databases">
        <title>The Agave Microbiome: Exploring the role of microbial communities in plant adaptations to desert environments.</title>
        <authorList>
            <person name="Partida-Martinez L.P."/>
        </authorList>
    </citation>
    <scope>NUCLEOTIDE SEQUENCE [LARGE SCALE GENOMIC DNA]</scope>
    <source>
        <strain evidence="11 12">AT3.2</strain>
    </source>
</reference>
<dbReference type="Gene3D" id="2.10.70.100">
    <property type="match status" value="1"/>
</dbReference>
<dbReference type="Pfam" id="PF02518">
    <property type="entry name" value="HATPase_c"/>
    <property type="match status" value="1"/>
</dbReference>
<feature type="domain" description="Response regulatory" evidence="9">
    <location>
        <begin position="872"/>
        <end position="988"/>
    </location>
</feature>
<evidence type="ECO:0000259" key="8">
    <source>
        <dbReference type="PROSITE" id="PS50109"/>
    </source>
</evidence>
<dbReference type="SMART" id="SM00091">
    <property type="entry name" value="PAS"/>
    <property type="match status" value="2"/>
</dbReference>
<evidence type="ECO:0000256" key="7">
    <source>
        <dbReference type="PROSITE-ProRule" id="PRU00169"/>
    </source>
</evidence>
<dbReference type="SUPFAM" id="SSF52172">
    <property type="entry name" value="CheY-like"/>
    <property type="match status" value="1"/>
</dbReference>
<evidence type="ECO:0000313" key="11">
    <source>
        <dbReference type="EMBL" id="MBB6132173.1"/>
    </source>
</evidence>
<dbReference type="PRINTS" id="PR00344">
    <property type="entry name" value="BCTRLSENSOR"/>
</dbReference>
<dbReference type="SUPFAM" id="SSF55874">
    <property type="entry name" value="ATPase domain of HSP90 chaperone/DNA topoisomerase II/histidine kinase"/>
    <property type="match status" value="1"/>
</dbReference>
<dbReference type="InterPro" id="IPR036097">
    <property type="entry name" value="HisK_dim/P_sf"/>
</dbReference>
<dbReference type="RefSeq" id="WP_183549983.1">
    <property type="nucleotide sequence ID" value="NZ_JACHBX010000001.1"/>
</dbReference>
<dbReference type="GO" id="GO:0005886">
    <property type="term" value="C:plasma membrane"/>
    <property type="evidence" value="ECO:0007669"/>
    <property type="project" value="UniProtKB-SubCell"/>
</dbReference>
<dbReference type="Proteomes" id="UP000540787">
    <property type="component" value="Unassembled WGS sequence"/>
</dbReference>
<dbReference type="PANTHER" id="PTHR43547">
    <property type="entry name" value="TWO-COMPONENT HISTIDINE KINASE"/>
    <property type="match status" value="1"/>
</dbReference>
<dbReference type="CDD" id="cd00130">
    <property type="entry name" value="PAS"/>
    <property type="match status" value="1"/>
</dbReference>
<dbReference type="SMART" id="SM00387">
    <property type="entry name" value="HATPase_c"/>
    <property type="match status" value="1"/>
</dbReference>
<dbReference type="InterPro" id="IPR036890">
    <property type="entry name" value="HATPase_C_sf"/>
</dbReference>
<evidence type="ECO:0000259" key="9">
    <source>
        <dbReference type="PROSITE" id="PS50110"/>
    </source>
</evidence>
<dbReference type="PROSITE" id="PS50113">
    <property type="entry name" value="PAC"/>
    <property type="match status" value="2"/>
</dbReference>
<keyword evidence="6" id="KW-0418">Kinase</keyword>
<dbReference type="InterPro" id="IPR013656">
    <property type="entry name" value="PAS_4"/>
</dbReference>
<dbReference type="InterPro" id="IPR011006">
    <property type="entry name" value="CheY-like_superfamily"/>
</dbReference>
<dbReference type="CDD" id="cd00082">
    <property type="entry name" value="HisKA"/>
    <property type="match status" value="1"/>
</dbReference>
<dbReference type="PROSITE" id="PS50110">
    <property type="entry name" value="RESPONSE_REGULATORY"/>
    <property type="match status" value="1"/>
</dbReference>
<dbReference type="FunFam" id="3.30.565.10:FF:000006">
    <property type="entry name" value="Sensor histidine kinase WalK"/>
    <property type="match status" value="1"/>
</dbReference>
<dbReference type="InterPro" id="IPR000700">
    <property type="entry name" value="PAS-assoc_C"/>
</dbReference>
<evidence type="ECO:0000256" key="4">
    <source>
        <dbReference type="ARBA" id="ARBA00022553"/>
    </source>
</evidence>
<dbReference type="InterPro" id="IPR035965">
    <property type="entry name" value="PAS-like_dom_sf"/>
</dbReference>
<dbReference type="InterPro" id="IPR003661">
    <property type="entry name" value="HisK_dim/P_dom"/>
</dbReference>
<dbReference type="InterPro" id="IPR003018">
    <property type="entry name" value="GAF"/>
</dbReference>
<dbReference type="InterPro" id="IPR029016">
    <property type="entry name" value="GAF-like_dom_sf"/>
</dbReference>
<dbReference type="Pfam" id="PF00512">
    <property type="entry name" value="HisKA"/>
    <property type="match status" value="1"/>
</dbReference>
<dbReference type="SMART" id="SM00065">
    <property type="entry name" value="GAF"/>
    <property type="match status" value="1"/>
</dbReference>
<evidence type="ECO:0000256" key="6">
    <source>
        <dbReference type="ARBA" id="ARBA00022777"/>
    </source>
</evidence>
<dbReference type="SUPFAM" id="SSF47384">
    <property type="entry name" value="Homodimeric domain of signal transducing histidine kinase"/>
    <property type="match status" value="1"/>
</dbReference>
<gene>
    <name evidence="11" type="ORF">HD842_000284</name>
</gene>
<dbReference type="SUPFAM" id="SSF55785">
    <property type="entry name" value="PYP-like sensor domain (PAS domain)"/>
    <property type="match status" value="2"/>
</dbReference>
<feature type="modified residue" description="4-aspartylphosphate" evidence="7">
    <location>
        <position position="921"/>
    </location>
</feature>
<evidence type="ECO:0000256" key="2">
    <source>
        <dbReference type="ARBA" id="ARBA00004429"/>
    </source>
</evidence>
<dbReference type="NCBIfam" id="TIGR00229">
    <property type="entry name" value="sensory_box"/>
    <property type="match status" value="2"/>
</dbReference>
<feature type="domain" description="PAC" evidence="10">
    <location>
        <begin position="400"/>
        <end position="452"/>
    </location>
</feature>
<accession>A0A7W9U5V5</accession>
<dbReference type="InterPro" id="IPR004358">
    <property type="entry name" value="Sig_transdc_His_kin-like_C"/>
</dbReference>
<dbReference type="Pfam" id="PF08447">
    <property type="entry name" value="PAS_3"/>
    <property type="match status" value="1"/>
</dbReference>
<keyword evidence="12" id="KW-1185">Reference proteome</keyword>
<dbReference type="AlphaFoldDB" id="A0A7W9U5V5"/>
<dbReference type="Gene3D" id="1.10.287.130">
    <property type="match status" value="1"/>
</dbReference>
<dbReference type="InterPro" id="IPR003594">
    <property type="entry name" value="HATPase_dom"/>
</dbReference>
<evidence type="ECO:0000313" key="12">
    <source>
        <dbReference type="Proteomes" id="UP000540787"/>
    </source>
</evidence>
<evidence type="ECO:0000256" key="1">
    <source>
        <dbReference type="ARBA" id="ARBA00000085"/>
    </source>
</evidence>
<dbReference type="SMART" id="SM00086">
    <property type="entry name" value="PAC"/>
    <property type="match status" value="2"/>
</dbReference>
<dbReference type="EMBL" id="JACHBX010000001">
    <property type="protein sequence ID" value="MBB6132173.1"/>
    <property type="molecule type" value="Genomic_DNA"/>
</dbReference>
<organism evidence="11 12">
    <name type="scientific">Massilia aurea</name>
    <dbReference type="NCBI Taxonomy" id="373040"/>
    <lineage>
        <taxon>Bacteria</taxon>
        <taxon>Pseudomonadati</taxon>
        <taxon>Pseudomonadota</taxon>
        <taxon>Betaproteobacteria</taxon>
        <taxon>Burkholderiales</taxon>
        <taxon>Oxalobacteraceae</taxon>
        <taxon>Telluria group</taxon>
        <taxon>Massilia</taxon>
    </lineage>
</organism>
<comment type="caution">
    <text evidence="11">The sequence shown here is derived from an EMBL/GenBank/DDBJ whole genome shotgun (WGS) entry which is preliminary data.</text>
</comment>
<dbReference type="InterPro" id="IPR001610">
    <property type="entry name" value="PAC"/>
</dbReference>
<protein>
    <recommendedName>
        <fullName evidence="3">histidine kinase</fullName>
        <ecNumber evidence="3">2.7.13.3</ecNumber>
    </recommendedName>
</protein>
<comment type="subcellular location">
    <subcellularLocation>
        <location evidence="2">Cell inner membrane</location>
        <topology evidence="2">Multi-pass membrane protein</topology>
    </subcellularLocation>
</comment>
<dbReference type="SMART" id="SM00448">
    <property type="entry name" value="REC"/>
    <property type="match status" value="1"/>
</dbReference>
<comment type="catalytic activity">
    <reaction evidence="1">
        <text>ATP + protein L-histidine = ADP + protein N-phospho-L-histidine.</text>
        <dbReference type="EC" id="2.7.13.3"/>
    </reaction>
</comment>
<proteinExistence type="predicted"/>
<dbReference type="PROSITE" id="PS50109">
    <property type="entry name" value="HIS_KIN"/>
    <property type="match status" value="1"/>
</dbReference>
<evidence type="ECO:0000256" key="5">
    <source>
        <dbReference type="ARBA" id="ARBA00022679"/>
    </source>
</evidence>
<evidence type="ECO:0000259" key="10">
    <source>
        <dbReference type="PROSITE" id="PS50113"/>
    </source>
</evidence>
<dbReference type="SUPFAM" id="SSF55781">
    <property type="entry name" value="GAF domain-like"/>
    <property type="match status" value="1"/>
</dbReference>
<dbReference type="GO" id="GO:0000155">
    <property type="term" value="F:phosphorelay sensor kinase activity"/>
    <property type="evidence" value="ECO:0007669"/>
    <property type="project" value="InterPro"/>
</dbReference>
<keyword evidence="5" id="KW-0808">Transferase</keyword>
<evidence type="ECO:0000256" key="3">
    <source>
        <dbReference type="ARBA" id="ARBA00012438"/>
    </source>
</evidence>
<feature type="domain" description="PAC" evidence="10">
    <location>
        <begin position="260"/>
        <end position="313"/>
    </location>
</feature>
<feature type="domain" description="Histidine kinase" evidence="8">
    <location>
        <begin position="627"/>
        <end position="848"/>
    </location>
</feature>
<dbReference type="EC" id="2.7.13.3" evidence="3"/>
<keyword evidence="4 7" id="KW-0597">Phosphoprotein</keyword>
<dbReference type="InterPro" id="IPR000014">
    <property type="entry name" value="PAS"/>
</dbReference>
<dbReference type="InterPro" id="IPR005467">
    <property type="entry name" value="His_kinase_dom"/>
</dbReference>
<dbReference type="Gene3D" id="3.30.450.40">
    <property type="match status" value="1"/>
</dbReference>
<dbReference type="SMART" id="SM00388">
    <property type="entry name" value="HisKA"/>
    <property type="match status" value="1"/>
</dbReference>
<dbReference type="Gene3D" id="3.40.50.2300">
    <property type="match status" value="1"/>
</dbReference>
<dbReference type="CDD" id="cd17580">
    <property type="entry name" value="REC_2_DhkD-like"/>
    <property type="match status" value="1"/>
</dbReference>
<dbReference type="InterPro" id="IPR001789">
    <property type="entry name" value="Sig_transdc_resp-reg_receiver"/>
</dbReference>
<sequence>MPDLLPPHLPPSNLAFATGGGDMGALLRALDWAHHPLGPLAAWPQPLRTAVSLMLGARQPMYVAWGPALHLLYNDAYRVVLGARGAHPEQTFGQPFAEVWADVWEEVRPMLSATLQGNPVHAEDHGFIVHRNGYPEQIYATFSTIALRDEAGQVAGVCCMCAETTAEVLAAQQRDHALHELETTNEKLRIAADAGEFGLFDHSLTHCDIVWNTHARTHFGVPPDGPVTHTLIDAAFHPDDRERVVAKVAALLAAPGDGHYRDEYRTVSAIDGRERWIAASGRLLRDAAGAPERLVGTTLDITSRKLFEASVRATASEAMVAAEANAKFRTFFEQGTHFGILMTPGGTLIEANRVALDAGGYARGDVLGRPFQACGWWSGSPKVAAEIAACVALAAGGERVRCELPYFVAGGGERFIDLVIAPVMGDDGALLFVAATGSDITERRQVEERLRMLDAIGEATRVAHDPKTIMGEATRLLGQYLDVTRVAYADVEADNDRFTIRHDWVTPGAVSTVGVYSLDLFGSRARADMREGRTLLIHDVERELTDEDGAAMFTQIDVRAIICCPLVKGGRLAAMMAVHQRTPRVWTAGEVALVEAVVERCWAHIERVRATEALHDADRRKSEFLATLAHELRNPLAPIRNGLEIMRMGADKPGSALRLGGVRAMMERQVGHMVHLINDLLDIARVSSGKLVLQMQPVDLRDVIATAIETSKPLIDAAGHALSVDLPLLPVPVDVDPVRISQVVSNLLSNAAKYTPHGGRIVLTARIEGDEAVVTVRDNGVGIAADMLAAVFEMFTQVARSIERANGGLGIGLSLVRRLVELHGGAVSAQSAGVGLGSSFAVRLPLMTAALAASPAPAPAGAQRGGQGVALQVLVADDNVDAAATLAALLEIAGHTVRVVHDGAAAVEEAARFQPDLVFLDIGMPLMDGYEAARRLRQLPALDGVMLVALTGWGTEEDRARSRAAGFDRHLLKPALPDDVEAVLAAATAVAAAAARAPA</sequence>
<dbReference type="Gene3D" id="3.30.565.10">
    <property type="entry name" value="Histidine kinase-like ATPase, C-terminal domain"/>
    <property type="match status" value="1"/>
</dbReference>
<dbReference type="Pfam" id="PF00072">
    <property type="entry name" value="Response_reg"/>
    <property type="match status" value="1"/>
</dbReference>